<evidence type="ECO:0000313" key="3">
    <source>
        <dbReference type="Proteomes" id="UP000215137"/>
    </source>
</evidence>
<feature type="domain" description="Nudix hydrolase" evidence="1">
    <location>
        <begin position="29"/>
        <end position="171"/>
    </location>
</feature>
<dbReference type="RefSeq" id="WP_095373252.1">
    <property type="nucleotide sequence ID" value="NZ_CP022983.1"/>
</dbReference>
<dbReference type="EMBL" id="CP022983">
    <property type="protein sequence ID" value="ASV69688.1"/>
    <property type="molecule type" value="Genomic_DNA"/>
</dbReference>
<evidence type="ECO:0000259" key="1">
    <source>
        <dbReference type="PROSITE" id="PS51462"/>
    </source>
</evidence>
<dbReference type="PANTHER" id="PTHR10885:SF0">
    <property type="entry name" value="ISOPENTENYL-DIPHOSPHATE DELTA-ISOMERASE"/>
    <property type="match status" value="1"/>
</dbReference>
<gene>
    <name evidence="2" type="ORF">CKF48_21690</name>
</gene>
<dbReference type="Pfam" id="PF00293">
    <property type="entry name" value="NUDIX"/>
    <property type="match status" value="1"/>
</dbReference>
<protein>
    <submittedName>
        <fullName evidence="2">NUDIX hydrolase</fullName>
    </submittedName>
</protein>
<dbReference type="GO" id="GO:0016787">
    <property type="term" value="F:hydrolase activity"/>
    <property type="evidence" value="ECO:0007669"/>
    <property type="project" value="UniProtKB-KW"/>
</dbReference>
<dbReference type="Proteomes" id="UP000215137">
    <property type="component" value="Chromosome"/>
</dbReference>
<dbReference type="PANTHER" id="PTHR10885">
    <property type="entry name" value="ISOPENTENYL-DIPHOSPHATE DELTA-ISOMERASE"/>
    <property type="match status" value="1"/>
</dbReference>
<dbReference type="OrthoDB" id="9780586at2"/>
<dbReference type="PROSITE" id="PS51462">
    <property type="entry name" value="NUDIX"/>
    <property type="match status" value="1"/>
</dbReference>
<dbReference type="InterPro" id="IPR000086">
    <property type="entry name" value="NUDIX_hydrolase_dom"/>
</dbReference>
<dbReference type="SUPFAM" id="SSF55811">
    <property type="entry name" value="Nudix"/>
    <property type="match status" value="1"/>
</dbReference>
<dbReference type="InterPro" id="IPR015797">
    <property type="entry name" value="NUDIX_hydrolase-like_dom_sf"/>
</dbReference>
<name>A0A248TN72_9BACI</name>
<dbReference type="CDD" id="cd04692">
    <property type="entry name" value="NUDIX_Hydrolase"/>
    <property type="match status" value="1"/>
</dbReference>
<sequence length="212" mass="24661">MTKEFLKIFDEHYNEIGIATRDDAHDNGYWHEVFHCWLLSQEGETDYLILQIRSAQKKDYPNLLDITAAGHLLADETIEDGVREVEEELGIDVSIKQLSSVGMLRYAIETEKMKDREHAHVFLYRGLFNWDHFSLQEEEVAGLVKVKWTDFCRLWVGEQDTIPIIDRSILDPRQSDELNTNISQANFVPHSPSFYQDVIRLIQPLLVNKGDI</sequence>
<dbReference type="Gene3D" id="3.90.79.10">
    <property type="entry name" value="Nucleoside Triphosphate Pyrophosphohydrolase"/>
    <property type="match status" value="1"/>
</dbReference>
<dbReference type="KEGG" id="bko:CKF48_21690"/>
<organism evidence="2 3">
    <name type="scientific">Cytobacillus kochii</name>
    <dbReference type="NCBI Taxonomy" id="859143"/>
    <lineage>
        <taxon>Bacteria</taxon>
        <taxon>Bacillati</taxon>
        <taxon>Bacillota</taxon>
        <taxon>Bacilli</taxon>
        <taxon>Bacillales</taxon>
        <taxon>Bacillaceae</taxon>
        <taxon>Cytobacillus</taxon>
    </lineage>
</organism>
<reference evidence="2 3" key="1">
    <citation type="submission" date="2017-08" db="EMBL/GenBank/DDBJ databases">
        <title>Complete Genome Sequence of Bacillus kochii Oregon-R-modENCODE STRAIN BDGP4, isolated from Drosophila melanogaster gut.</title>
        <authorList>
            <person name="Wan K.H."/>
            <person name="Yu C."/>
            <person name="Park S."/>
            <person name="Hammonds A.S."/>
            <person name="Booth B.W."/>
            <person name="Celniker S.E."/>
        </authorList>
    </citation>
    <scope>NUCLEOTIDE SEQUENCE [LARGE SCALE GENOMIC DNA]</scope>
    <source>
        <strain evidence="2 3">BDGP4</strain>
    </source>
</reference>
<accession>A0A248TN72</accession>
<keyword evidence="2" id="KW-0378">Hydrolase</keyword>
<proteinExistence type="predicted"/>
<keyword evidence="3" id="KW-1185">Reference proteome</keyword>
<dbReference type="AlphaFoldDB" id="A0A248TN72"/>
<evidence type="ECO:0000313" key="2">
    <source>
        <dbReference type="EMBL" id="ASV69688.1"/>
    </source>
</evidence>